<feature type="compositionally biased region" description="Basic and acidic residues" evidence="1">
    <location>
        <begin position="226"/>
        <end position="247"/>
    </location>
</feature>
<dbReference type="Pfam" id="PF05685">
    <property type="entry name" value="Uma2"/>
    <property type="match status" value="1"/>
</dbReference>
<evidence type="ECO:0000313" key="3">
    <source>
        <dbReference type="EMBL" id="CAG8453887.1"/>
    </source>
</evidence>
<evidence type="ECO:0000313" key="4">
    <source>
        <dbReference type="Proteomes" id="UP000789739"/>
    </source>
</evidence>
<dbReference type="PANTHER" id="PTHR34107">
    <property type="entry name" value="SLL0198 PROTEIN-RELATED"/>
    <property type="match status" value="1"/>
</dbReference>
<dbReference type="Proteomes" id="UP000789739">
    <property type="component" value="Unassembled WGS sequence"/>
</dbReference>
<dbReference type="EMBL" id="CAJVPI010000008">
    <property type="protein sequence ID" value="CAG8453887.1"/>
    <property type="molecule type" value="Genomic_DNA"/>
</dbReference>
<gene>
    <name evidence="3" type="ORF">PBRASI_LOCUS194</name>
</gene>
<evidence type="ECO:0000259" key="2">
    <source>
        <dbReference type="Pfam" id="PF05685"/>
    </source>
</evidence>
<protein>
    <submittedName>
        <fullName evidence="3">1026_t:CDS:1</fullName>
    </submittedName>
</protein>
<comment type="caution">
    <text evidence="3">The sequence shown here is derived from an EMBL/GenBank/DDBJ whole genome shotgun (WGS) entry which is preliminary data.</text>
</comment>
<dbReference type="InterPro" id="IPR012296">
    <property type="entry name" value="Nuclease_put_TT1808"/>
</dbReference>
<reference evidence="3" key="1">
    <citation type="submission" date="2021-06" db="EMBL/GenBank/DDBJ databases">
        <authorList>
            <person name="Kallberg Y."/>
            <person name="Tangrot J."/>
            <person name="Rosling A."/>
        </authorList>
    </citation>
    <scope>NUCLEOTIDE SEQUENCE</scope>
    <source>
        <strain evidence="3">BR232B</strain>
    </source>
</reference>
<evidence type="ECO:0000256" key="1">
    <source>
        <dbReference type="SAM" id="MobiDB-lite"/>
    </source>
</evidence>
<proteinExistence type="predicted"/>
<dbReference type="InterPro" id="IPR011335">
    <property type="entry name" value="Restrct_endonuc-II-like"/>
</dbReference>
<dbReference type="AlphaFoldDB" id="A0A9N8VKS6"/>
<sequence>MNVSGQKMILENLDLDLSYTIEEFKLINKQLKTSSIEIKGQPINLFELNENGKLVPMPQVTVEFEAVVGEIARQLGNWNVWNRQDGIITTSQGGYDFNVGGQRKIDAPDVAFLSREVYDSLTKQQRRTFQGPPFSPIFAVKVADISKQSDFERLDFKIKNDYFAMESSVRLAWLIDPVNKKIHLYRRGMRRYPWGWRDISGEDVLPGFTLEVWKIDEVIKKKLSEMQELPERSEASEMEESPERSEASEMEESSEGLEASEESSELNLNCPKCDEIFNNFMNHVESEHIRHRRRV</sequence>
<dbReference type="Gene3D" id="3.90.1570.10">
    <property type="entry name" value="tt1808, chain A"/>
    <property type="match status" value="1"/>
</dbReference>
<dbReference type="OrthoDB" id="88517at2759"/>
<name>A0A9N8VKS6_9GLOM</name>
<organism evidence="3 4">
    <name type="scientific">Paraglomus brasilianum</name>
    <dbReference type="NCBI Taxonomy" id="144538"/>
    <lineage>
        <taxon>Eukaryota</taxon>
        <taxon>Fungi</taxon>
        <taxon>Fungi incertae sedis</taxon>
        <taxon>Mucoromycota</taxon>
        <taxon>Glomeromycotina</taxon>
        <taxon>Glomeromycetes</taxon>
        <taxon>Paraglomerales</taxon>
        <taxon>Paraglomeraceae</taxon>
        <taxon>Paraglomus</taxon>
    </lineage>
</organism>
<feature type="region of interest" description="Disordered" evidence="1">
    <location>
        <begin position="226"/>
        <end position="266"/>
    </location>
</feature>
<dbReference type="CDD" id="cd06260">
    <property type="entry name" value="DUF820-like"/>
    <property type="match status" value="1"/>
</dbReference>
<keyword evidence="4" id="KW-1185">Reference proteome</keyword>
<accession>A0A9N8VKS6</accession>
<dbReference type="InterPro" id="IPR008538">
    <property type="entry name" value="Uma2"/>
</dbReference>
<feature type="domain" description="Putative restriction endonuclease" evidence="2">
    <location>
        <begin position="46"/>
        <end position="212"/>
    </location>
</feature>
<feature type="compositionally biased region" description="Acidic residues" evidence="1">
    <location>
        <begin position="248"/>
        <end position="264"/>
    </location>
</feature>
<dbReference type="PANTHER" id="PTHR34107:SF4">
    <property type="entry name" value="SLL1222 PROTEIN"/>
    <property type="match status" value="1"/>
</dbReference>
<dbReference type="GO" id="GO:0006302">
    <property type="term" value="P:double-strand break repair"/>
    <property type="evidence" value="ECO:0007669"/>
    <property type="project" value="UniProtKB-ARBA"/>
</dbReference>
<dbReference type="SUPFAM" id="SSF52980">
    <property type="entry name" value="Restriction endonuclease-like"/>
    <property type="match status" value="1"/>
</dbReference>